<feature type="domain" description="YtxK-like N-terminal helical" evidence="2">
    <location>
        <begin position="8"/>
        <end position="89"/>
    </location>
</feature>
<dbReference type="InterPro" id="IPR029063">
    <property type="entry name" value="SAM-dependent_MTases_sf"/>
</dbReference>
<dbReference type="OrthoDB" id="9788159at2"/>
<evidence type="ECO:0000313" key="4">
    <source>
        <dbReference type="Proteomes" id="UP000288669"/>
    </source>
</evidence>
<keyword evidence="4" id="KW-1185">Reference proteome</keyword>
<dbReference type="Proteomes" id="UP000288669">
    <property type="component" value="Unassembled WGS sequence"/>
</dbReference>
<keyword evidence="3" id="KW-0808">Transferase</keyword>
<reference evidence="3 4" key="1">
    <citation type="submission" date="2017-05" db="EMBL/GenBank/DDBJ databases">
        <title>Vagococcus spp. assemblies.</title>
        <authorList>
            <person name="Gulvik C.A."/>
        </authorList>
    </citation>
    <scope>NUCLEOTIDE SEQUENCE [LARGE SCALE GENOMIC DNA]</scope>
    <source>
        <strain evidence="3 4">DSM 24756</strain>
    </source>
</reference>
<dbReference type="GO" id="GO:0032259">
    <property type="term" value="P:methylation"/>
    <property type="evidence" value="ECO:0007669"/>
    <property type="project" value="UniProtKB-KW"/>
</dbReference>
<dbReference type="EMBL" id="NGJZ01000002">
    <property type="protein sequence ID" value="RSU07021.1"/>
    <property type="molecule type" value="Genomic_DNA"/>
</dbReference>
<dbReference type="AlphaFoldDB" id="A0A430AGJ4"/>
<dbReference type="InterPro" id="IPR003356">
    <property type="entry name" value="DNA_methylase_A-5"/>
</dbReference>
<organism evidence="3 4">
    <name type="scientific">Vagococcus entomophilus</name>
    <dbReference type="NCBI Taxonomy" id="1160095"/>
    <lineage>
        <taxon>Bacteria</taxon>
        <taxon>Bacillati</taxon>
        <taxon>Bacillota</taxon>
        <taxon>Bacilli</taxon>
        <taxon>Lactobacillales</taxon>
        <taxon>Enterococcaceae</taxon>
        <taxon>Vagococcus</taxon>
    </lineage>
</organism>
<gene>
    <name evidence="3" type="ORF">CBF30_07115</name>
</gene>
<dbReference type="PANTHER" id="PTHR41313:SF1">
    <property type="entry name" value="DNA METHYLASE ADENINE-SPECIFIC DOMAIN-CONTAINING PROTEIN"/>
    <property type="match status" value="1"/>
</dbReference>
<evidence type="ECO:0000259" key="2">
    <source>
        <dbReference type="Pfam" id="PF21106"/>
    </source>
</evidence>
<dbReference type="InterPro" id="IPR016843">
    <property type="entry name" value="S-AdoMet-dep_Ade-MeTrfase_prd"/>
</dbReference>
<dbReference type="InterPro" id="IPR052933">
    <property type="entry name" value="DNA_Protect_Modify"/>
</dbReference>
<sequence length="336" mass="37705">MSQQTVEQGFTIMNEAIDLLKKAIGVSFLDSYIETGENFLDGQTVRVLDGVPNKDHVQKLECAYKKFQALSFSKEELRKVFQLVLLKGMKQEYVQPNHQLTPDALGFLFVYLIEQLKKKTQTELSILDIAVGSGNLLLTVLLNLELAGTTVKGIGVDIDDTLLSVAAVNTQWTKASVQLFHQDGLQPLLVDPVDFAISDLPVGFYPNQDKAANFQVFSELENTYAHHLLMEQSMKYVKDGGYGIFLVPENLFETSQEESLKKWLRSSVYVQAVLKLPNNLFKTKQSRKSILVVQNQGSGSCQAKEVLLAELPSLQDPKALQAFFAKFSSWKKQYLD</sequence>
<evidence type="ECO:0000259" key="1">
    <source>
        <dbReference type="Pfam" id="PF02384"/>
    </source>
</evidence>
<proteinExistence type="predicted"/>
<name>A0A430AGJ4_9ENTE</name>
<comment type="caution">
    <text evidence="3">The sequence shown here is derived from an EMBL/GenBank/DDBJ whole genome shotgun (WGS) entry which is preliminary data.</text>
</comment>
<protein>
    <submittedName>
        <fullName evidence="3">SAM-dependent methyltransferase</fullName>
    </submittedName>
</protein>
<dbReference type="Pfam" id="PF21106">
    <property type="entry name" value="YtxK_like"/>
    <property type="match status" value="1"/>
</dbReference>
<dbReference type="SUPFAM" id="SSF53335">
    <property type="entry name" value="S-adenosyl-L-methionine-dependent methyltransferases"/>
    <property type="match status" value="1"/>
</dbReference>
<dbReference type="GO" id="GO:0008170">
    <property type="term" value="F:N-methyltransferase activity"/>
    <property type="evidence" value="ECO:0007669"/>
    <property type="project" value="InterPro"/>
</dbReference>
<dbReference type="GO" id="GO:0003677">
    <property type="term" value="F:DNA binding"/>
    <property type="evidence" value="ECO:0007669"/>
    <property type="project" value="InterPro"/>
</dbReference>
<dbReference type="RefSeq" id="WP_126824338.1">
    <property type="nucleotide sequence ID" value="NZ_JBHLWU010000002.1"/>
</dbReference>
<dbReference type="PANTHER" id="PTHR41313">
    <property type="entry name" value="ADENINE-SPECIFIC METHYLTRANSFERASE"/>
    <property type="match status" value="1"/>
</dbReference>
<dbReference type="Gene3D" id="1.10.150.470">
    <property type="match status" value="1"/>
</dbReference>
<dbReference type="Pfam" id="PF02384">
    <property type="entry name" value="N6_Mtase"/>
    <property type="match status" value="1"/>
</dbReference>
<keyword evidence="3" id="KW-0489">Methyltransferase</keyword>
<feature type="domain" description="DNA methylase adenine-specific" evidence="1">
    <location>
        <begin position="101"/>
        <end position="312"/>
    </location>
</feature>
<accession>A0A430AGJ4</accession>
<dbReference type="PIRSF" id="PIRSF026567">
    <property type="entry name" value="Adenine_mtase_bact_prd"/>
    <property type="match status" value="1"/>
</dbReference>
<dbReference type="Gene3D" id="3.40.50.150">
    <property type="entry name" value="Vaccinia Virus protein VP39"/>
    <property type="match status" value="1"/>
</dbReference>
<evidence type="ECO:0000313" key="3">
    <source>
        <dbReference type="EMBL" id="RSU07021.1"/>
    </source>
</evidence>
<dbReference type="InterPro" id="IPR048375">
    <property type="entry name" value="YtxK-like_N"/>
</dbReference>